<dbReference type="CDD" id="cd00085">
    <property type="entry name" value="HNHc"/>
    <property type="match status" value="1"/>
</dbReference>
<name>A0ABT3BQP9_9PSED</name>
<gene>
    <name evidence="1" type="ORF">OH718_00770</name>
</gene>
<proteinExistence type="predicted"/>
<evidence type="ECO:0000313" key="1">
    <source>
        <dbReference type="EMBL" id="MCV4375118.1"/>
    </source>
</evidence>
<evidence type="ECO:0008006" key="3">
    <source>
        <dbReference type="Google" id="ProtNLM"/>
    </source>
</evidence>
<accession>A0ABT3BQP9</accession>
<sequence length="172" mass="18741">MKVLVNAGGNVTWENTRSVVTTSAAFSLAAKNFGAGDECNATCPGCGRRLPTFCLHLDHILSQSRYTQGIVAMGEELELRSFIHPHGISTNYTGAMNGGIANIFKIGTQSTSLRLSARQNLIPLNVVETATLWCNDLENLQFLCGPCNSRKGNRDFDAIFPGRERYPLAAYI</sequence>
<comment type="caution">
    <text evidence="1">The sequence shown here is derived from an EMBL/GenBank/DDBJ whole genome shotgun (WGS) entry which is preliminary data.</text>
</comment>
<dbReference type="RefSeq" id="WP_162881702.1">
    <property type="nucleotide sequence ID" value="NZ_JAOXMG010000005.1"/>
</dbReference>
<dbReference type="EMBL" id="JAOXML010000001">
    <property type="protein sequence ID" value="MCV4375118.1"/>
    <property type="molecule type" value="Genomic_DNA"/>
</dbReference>
<evidence type="ECO:0000313" key="2">
    <source>
        <dbReference type="Proteomes" id="UP001207294"/>
    </source>
</evidence>
<dbReference type="InterPro" id="IPR003615">
    <property type="entry name" value="HNH_nuc"/>
</dbReference>
<protein>
    <recommendedName>
        <fullName evidence="3">HNH endonuclease</fullName>
    </recommendedName>
</protein>
<reference evidence="1 2" key="1">
    <citation type="submission" date="2022-10" db="EMBL/GenBank/DDBJ databases">
        <title>Characterization of Pseudomonas capsici strains from pepper and tomato in Georgia.</title>
        <authorList>
            <person name="Zhao M."/>
            <person name="Dutta B."/>
        </authorList>
    </citation>
    <scope>NUCLEOTIDE SEQUENCE [LARGE SCALE GENOMIC DNA]</scope>
    <source>
        <strain evidence="1 2">Pc20-5</strain>
    </source>
</reference>
<organism evidence="1 2">
    <name type="scientific">Pseudomonas capsici</name>
    <dbReference type="NCBI Taxonomy" id="2810614"/>
    <lineage>
        <taxon>Bacteria</taxon>
        <taxon>Pseudomonadati</taxon>
        <taxon>Pseudomonadota</taxon>
        <taxon>Gammaproteobacteria</taxon>
        <taxon>Pseudomonadales</taxon>
        <taxon>Pseudomonadaceae</taxon>
        <taxon>Pseudomonas</taxon>
    </lineage>
</organism>
<keyword evidence="2" id="KW-1185">Reference proteome</keyword>
<dbReference type="Proteomes" id="UP001207294">
    <property type="component" value="Unassembled WGS sequence"/>
</dbReference>